<dbReference type="AlphaFoldDB" id="A0A2B4RCS6"/>
<dbReference type="PANTHER" id="PTHR47691">
    <property type="entry name" value="REGULATOR-RELATED"/>
    <property type="match status" value="1"/>
</dbReference>
<reference evidence="3" key="1">
    <citation type="journal article" date="2017" name="bioRxiv">
        <title>Comparative analysis of the genomes of Stylophora pistillata and Acropora digitifera provides evidence for extensive differences between species of corals.</title>
        <authorList>
            <person name="Voolstra C.R."/>
            <person name="Li Y."/>
            <person name="Liew Y.J."/>
            <person name="Baumgarten S."/>
            <person name="Zoccola D."/>
            <person name="Flot J.-F."/>
            <person name="Tambutte S."/>
            <person name="Allemand D."/>
            <person name="Aranda M."/>
        </authorList>
    </citation>
    <scope>NUCLEOTIDE SEQUENCE [LARGE SCALE GENOMIC DNA]</scope>
</reference>
<protein>
    <submittedName>
        <fullName evidence="2">Putative WD repeat-containing protein alr2800</fullName>
    </submittedName>
</protein>
<keyword evidence="3" id="KW-1185">Reference proteome</keyword>
<gene>
    <name evidence="2" type="ORF">AWC38_SpisGene20841</name>
</gene>
<dbReference type="PRINTS" id="PR00364">
    <property type="entry name" value="DISEASERSIST"/>
</dbReference>
<sequence length="375" mass="41783">MKDSVVAGGLDSLFYNLKLLPHELLTMIVTVLCHLKDSKALLPPSCLPPMVPHFTGRQRECEEIVGHVASTSTRIVSIWGSPGFGKTSVATAVGHKLQDKEFSVYFFSLRGLNSKSDLISKLVSFFRRASTEDEIPQRLPIDEELFQVLAKMPDKFVMILDNADELLESGAPNVKEDFVQFLKDILSRTKKATFVITTRESLEFINVHFKDHQAVRIGPLDESFSQALVSELLPNAIAASDREKIAKICGHVPLAIKLLCSTISKDSTQPGQFLEEWKESVEHNIVELVDKPDYPSDLRLKFLFESSFLRLSVQEKEAVVSLSILSEDFNISVAAAVMGVKTNLEAKKSFITLPNMVYKISLLLLNLKKNCLASS</sequence>
<dbReference type="EMBL" id="LSMT01000703">
    <property type="protein sequence ID" value="PFX14966.1"/>
    <property type="molecule type" value="Genomic_DNA"/>
</dbReference>
<proteinExistence type="predicted"/>
<evidence type="ECO:0000313" key="2">
    <source>
        <dbReference type="EMBL" id="PFX14966.1"/>
    </source>
</evidence>
<name>A0A2B4RCS6_STYPI</name>
<dbReference type="InterPro" id="IPR007111">
    <property type="entry name" value="NACHT_NTPase"/>
</dbReference>
<accession>A0A2B4RCS6</accession>
<dbReference type="PANTHER" id="PTHR47691:SF3">
    <property type="entry name" value="HTH-TYPE TRANSCRIPTIONAL REGULATOR RV0890C-RELATED"/>
    <property type="match status" value="1"/>
</dbReference>
<organism evidence="2 3">
    <name type="scientific">Stylophora pistillata</name>
    <name type="common">Smooth cauliflower coral</name>
    <dbReference type="NCBI Taxonomy" id="50429"/>
    <lineage>
        <taxon>Eukaryota</taxon>
        <taxon>Metazoa</taxon>
        <taxon>Cnidaria</taxon>
        <taxon>Anthozoa</taxon>
        <taxon>Hexacorallia</taxon>
        <taxon>Scleractinia</taxon>
        <taxon>Astrocoeniina</taxon>
        <taxon>Pocilloporidae</taxon>
        <taxon>Stylophora</taxon>
    </lineage>
</organism>
<evidence type="ECO:0000313" key="3">
    <source>
        <dbReference type="Proteomes" id="UP000225706"/>
    </source>
</evidence>
<dbReference type="CDD" id="cd00009">
    <property type="entry name" value="AAA"/>
    <property type="match status" value="1"/>
</dbReference>
<dbReference type="OrthoDB" id="5979394at2759"/>
<dbReference type="Pfam" id="PF05729">
    <property type="entry name" value="NACHT"/>
    <property type="match status" value="1"/>
</dbReference>
<dbReference type="InterPro" id="IPR027417">
    <property type="entry name" value="P-loop_NTPase"/>
</dbReference>
<feature type="domain" description="NACHT" evidence="1">
    <location>
        <begin position="74"/>
        <end position="235"/>
    </location>
</feature>
<dbReference type="Proteomes" id="UP000225706">
    <property type="component" value="Unassembled WGS sequence"/>
</dbReference>
<dbReference type="Gene3D" id="3.40.50.300">
    <property type="entry name" value="P-loop containing nucleotide triphosphate hydrolases"/>
    <property type="match status" value="1"/>
</dbReference>
<comment type="caution">
    <text evidence="2">The sequence shown here is derived from an EMBL/GenBank/DDBJ whole genome shotgun (WGS) entry which is preliminary data.</text>
</comment>
<dbReference type="SUPFAM" id="SSF52540">
    <property type="entry name" value="P-loop containing nucleoside triphosphate hydrolases"/>
    <property type="match status" value="1"/>
</dbReference>
<evidence type="ECO:0000259" key="1">
    <source>
        <dbReference type="Pfam" id="PF05729"/>
    </source>
</evidence>